<dbReference type="EMBL" id="QRID01000017">
    <property type="protein sequence ID" value="RHG26352.1"/>
    <property type="molecule type" value="Genomic_DNA"/>
</dbReference>
<dbReference type="Proteomes" id="UP000283586">
    <property type="component" value="Unassembled WGS sequence"/>
</dbReference>
<dbReference type="EMBL" id="QSFP01000024">
    <property type="protein sequence ID" value="RHA64967.1"/>
    <property type="molecule type" value="Genomic_DNA"/>
</dbReference>
<evidence type="ECO:0000313" key="15">
    <source>
        <dbReference type="Proteomes" id="UP000284051"/>
    </source>
</evidence>
<evidence type="ECO:0000313" key="7">
    <source>
        <dbReference type="EMBL" id="MVQ47102.1"/>
    </source>
</evidence>
<dbReference type="EC" id="3.6.3.-" evidence="5"/>
<keyword evidence="5" id="KW-0378">Hydrolase</keyword>
<dbReference type="InterPro" id="IPR003593">
    <property type="entry name" value="AAA+_ATPase"/>
</dbReference>
<dbReference type="GO" id="GO:0098796">
    <property type="term" value="C:membrane protein complex"/>
    <property type="evidence" value="ECO:0007669"/>
    <property type="project" value="UniProtKB-ARBA"/>
</dbReference>
<dbReference type="GO" id="GO:0016887">
    <property type="term" value="F:ATP hydrolysis activity"/>
    <property type="evidence" value="ECO:0007669"/>
    <property type="project" value="InterPro"/>
</dbReference>
<evidence type="ECO:0000313" key="13">
    <source>
        <dbReference type="Proteomes" id="UP000283513"/>
    </source>
</evidence>
<evidence type="ECO:0000313" key="18">
    <source>
        <dbReference type="Proteomes" id="UP000479531"/>
    </source>
</evidence>
<evidence type="ECO:0000313" key="12">
    <source>
        <dbReference type="Proteomes" id="UP000095350"/>
    </source>
</evidence>
<proteinExistence type="predicted"/>
<dbReference type="SMART" id="SM00382">
    <property type="entry name" value="AAA"/>
    <property type="match status" value="1"/>
</dbReference>
<dbReference type="FunFam" id="3.40.50.300:FF:000032">
    <property type="entry name" value="Export ABC transporter ATP-binding protein"/>
    <property type="match status" value="1"/>
</dbReference>
<evidence type="ECO:0000313" key="10">
    <source>
        <dbReference type="EMBL" id="RHG26352.1"/>
    </source>
</evidence>
<feature type="domain" description="ABC transporter" evidence="4">
    <location>
        <begin position="3"/>
        <end position="228"/>
    </location>
</feature>
<dbReference type="GO" id="GO:0005524">
    <property type="term" value="F:ATP binding"/>
    <property type="evidence" value="ECO:0007669"/>
    <property type="project" value="UniProtKB-KW"/>
</dbReference>
<evidence type="ECO:0000256" key="2">
    <source>
        <dbReference type="ARBA" id="ARBA00022741"/>
    </source>
</evidence>
<dbReference type="Proteomes" id="UP000478483">
    <property type="component" value="Unassembled WGS sequence"/>
</dbReference>
<evidence type="ECO:0000313" key="17">
    <source>
        <dbReference type="Proteomes" id="UP000478483"/>
    </source>
</evidence>
<evidence type="ECO:0000313" key="6">
    <source>
        <dbReference type="EMBL" id="MTR86600.1"/>
    </source>
</evidence>
<dbReference type="InterPro" id="IPR017911">
    <property type="entry name" value="MacB-like_ATP-bd"/>
</dbReference>
<dbReference type="InterPro" id="IPR003439">
    <property type="entry name" value="ABC_transporter-like_ATP-bd"/>
</dbReference>
<dbReference type="InterPro" id="IPR015854">
    <property type="entry name" value="ABC_transpr_LolD-like"/>
</dbReference>
<name>A0A173V684_9FIRM</name>
<dbReference type="EMBL" id="CYXZ01000020">
    <property type="protein sequence ID" value="CUN22494.1"/>
    <property type="molecule type" value="Genomic_DNA"/>
</dbReference>
<dbReference type="Proteomes" id="UP000283513">
    <property type="component" value="Unassembled WGS sequence"/>
</dbReference>
<evidence type="ECO:0000313" key="16">
    <source>
        <dbReference type="Proteomes" id="UP000284465"/>
    </source>
</evidence>
<evidence type="ECO:0000313" key="8">
    <source>
        <dbReference type="EMBL" id="RHA64967.1"/>
    </source>
</evidence>
<dbReference type="EMBL" id="QSHO01000002">
    <property type="protein sequence ID" value="RHC19908.1"/>
    <property type="molecule type" value="Genomic_DNA"/>
</dbReference>
<gene>
    <name evidence="5" type="primary">macB_7</name>
    <name evidence="10" type="ORF">DW264_14795</name>
    <name evidence="9" type="ORF">DW856_03315</name>
    <name evidence="8" type="ORF">DW927_16135</name>
    <name evidence="11" type="ORF">DWZ31_11180</name>
    <name evidence="5" type="ORF">ERS852572_02623</name>
    <name evidence="7" type="ORF">GCK47_15775</name>
    <name evidence="6" type="ORF">GMD50_16450</name>
</gene>
<organism evidence="5 12">
    <name type="scientific">Roseburia intestinalis</name>
    <dbReference type="NCBI Taxonomy" id="166486"/>
    <lineage>
        <taxon>Bacteria</taxon>
        <taxon>Bacillati</taxon>
        <taxon>Bacillota</taxon>
        <taxon>Clostridia</taxon>
        <taxon>Lachnospirales</taxon>
        <taxon>Lachnospiraceae</taxon>
        <taxon>Roseburia</taxon>
    </lineage>
</organism>
<dbReference type="EMBL" id="WGGT01000023">
    <property type="protein sequence ID" value="MVQ47102.1"/>
    <property type="molecule type" value="Genomic_DNA"/>
</dbReference>
<dbReference type="PANTHER" id="PTHR24220">
    <property type="entry name" value="IMPORT ATP-BINDING PROTEIN"/>
    <property type="match status" value="1"/>
</dbReference>
<dbReference type="Gene3D" id="3.40.50.300">
    <property type="entry name" value="P-loop containing nucleotide triphosphate hydrolases"/>
    <property type="match status" value="1"/>
</dbReference>
<dbReference type="RefSeq" id="WP_006855684.1">
    <property type="nucleotide sequence ID" value="NZ_CABIYH010000020.1"/>
</dbReference>
<dbReference type="CDD" id="cd03255">
    <property type="entry name" value="ABC_MJ0796_LolCDE_FtsE"/>
    <property type="match status" value="1"/>
</dbReference>
<evidence type="ECO:0000256" key="3">
    <source>
        <dbReference type="ARBA" id="ARBA00022840"/>
    </source>
</evidence>
<dbReference type="EMBL" id="QRQN01000013">
    <property type="protein sequence ID" value="RHN07142.1"/>
    <property type="molecule type" value="Genomic_DNA"/>
</dbReference>
<dbReference type="GO" id="GO:0022857">
    <property type="term" value="F:transmembrane transporter activity"/>
    <property type="evidence" value="ECO:0007669"/>
    <property type="project" value="TreeGrafter"/>
</dbReference>
<dbReference type="Pfam" id="PF00005">
    <property type="entry name" value="ABC_tran"/>
    <property type="match status" value="1"/>
</dbReference>
<dbReference type="Proteomes" id="UP000284465">
    <property type="component" value="Unassembled WGS sequence"/>
</dbReference>
<dbReference type="PaxDb" id="166486-ERS852572_02623"/>
<evidence type="ECO:0000313" key="5">
    <source>
        <dbReference type="EMBL" id="CUN22494.1"/>
    </source>
</evidence>
<accession>A0A173V684</accession>
<dbReference type="OrthoDB" id="9802264at2"/>
<keyword evidence="1" id="KW-0813">Transport</keyword>
<keyword evidence="3 5" id="KW-0067">ATP-binding</keyword>
<dbReference type="EMBL" id="WNAJ01000025">
    <property type="protein sequence ID" value="MTR86600.1"/>
    <property type="molecule type" value="Genomic_DNA"/>
</dbReference>
<dbReference type="STRING" id="166486.ERS852572_02623"/>
<dbReference type="PROSITE" id="PS00211">
    <property type="entry name" value="ABC_TRANSPORTER_1"/>
    <property type="match status" value="1"/>
</dbReference>
<reference evidence="7 18" key="4">
    <citation type="submission" date="2019-10" db="EMBL/GenBank/DDBJ databases">
        <title>Roseburia spp. ameliorate alcoholic fatty liver via restoration of gut barrier function.</title>
        <authorList>
            <person name="Seo B."/>
            <person name="Ko G."/>
        </authorList>
    </citation>
    <scope>NUCLEOTIDE SEQUENCE [LARGE SCALE GENOMIC DNA]</scope>
    <source>
        <strain evidence="7 18">SNUG30017</strain>
    </source>
</reference>
<reference evidence="13 14" key="2">
    <citation type="submission" date="2018-08" db="EMBL/GenBank/DDBJ databases">
        <title>A genome reference for cultivated species of the human gut microbiota.</title>
        <authorList>
            <person name="Zou Y."/>
            <person name="Xue W."/>
            <person name="Luo G."/>
        </authorList>
    </citation>
    <scope>NUCLEOTIDE SEQUENCE [LARGE SCALE GENOMIC DNA]</scope>
    <source>
        <strain evidence="11 14">AF31-21AC</strain>
        <strain evidence="10 15">AM22-21LB</strain>
        <strain evidence="9 13">AM37-1AC</strain>
        <strain evidence="8 16">AM43-11</strain>
    </source>
</reference>
<dbReference type="InterPro" id="IPR017871">
    <property type="entry name" value="ABC_transporter-like_CS"/>
</dbReference>
<evidence type="ECO:0000256" key="1">
    <source>
        <dbReference type="ARBA" id="ARBA00022448"/>
    </source>
</evidence>
<dbReference type="InterPro" id="IPR027417">
    <property type="entry name" value="P-loop_NTPase"/>
</dbReference>
<evidence type="ECO:0000259" key="4">
    <source>
        <dbReference type="PROSITE" id="PS50893"/>
    </source>
</evidence>
<dbReference type="GeneID" id="61432311"/>
<protein>
    <submittedName>
        <fullName evidence="8">ABC transporter ATP-binding protein</fullName>
    </submittedName>
    <submittedName>
        <fullName evidence="6">ATP-binding cassette domain-containing protein</fullName>
    </submittedName>
    <submittedName>
        <fullName evidence="5">Macrolide export ATP-binding/permease protein MacB</fullName>
        <ecNumber evidence="5">3.6.3.-</ecNumber>
    </submittedName>
</protein>
<dbReference type="PANTHER" id="PTHR24220:SF692">
    <property type="entry name" value="ABC TRANSPORTER DOMAIN-CONTAINING PROTEIN"/>
    <property type="match status" value="1"/>
</dbReference>
<dbReference type="Proteomes" id="UP000095350">
    <property type="component" value="Unassembled WGS sequence"/>
</dbReference>
<evidence type="ECO:0000313" key="14">
    <source>
        <dbReference type="Proteomes" id="UP000283586"/>
    </source>
</evidence>
<evidence type="ECO:0000313" key="9">
    <source>
        <dbReference type="EMBL" id="RHC19908.1"/>
    </source>
</evidence>
<dbReference type="GO" id="GO:0005886">
    <property type="term" value="C:plasma membrane"/>
    <property type="evidence" value="ECO:0007669"/>
    <property type="project" value="TreeGrafter"/>
</dbReference>
<dbReference type="Proteomes" id="UP000479531">
    <property type="component" value="Unassembled WGS sequence"/>
</dbReference>
<dbReference type="Proteomes" id="UP000284051">
    <property type="component" value="Unassembled WGS sequence"/>
</dbReference>
<reference evidence="5 12" key="1">
    <citation type="submission" date="2015-09" db="EMBL/GenBank/DDBJ databases">
        <authorList>
            <consortium name="Pathogen Informatics"/>
        </authorList>
    </citation>
    <scope>NUCLEOTIDE SEQUENCE [LARGE SCALE GENOMIC DNA]</scope>
    <source>
        <strain evidence="5 12">2789STDY5834960</strain>
    </source>
</reference>
<dbReference type="SUPFAM" id="SSF52540">
    <property type="entry name" value="P-loop containing nucleoside triphosphate hydrolases"/>
    <property type="match status" value="1"/>
</dbReference>
<dbReference type="PROSITE" id="PS50893">
    <property type="entry name" value="ABC_TRANSPORTER_2"/>
    <property type="match status" value="1"/>
</dbReference>
<dbReference type="AlphaFoldDB" id="A0A173V684"/>
<evidence type="ECO:0000313" key="11">
    <source>
        <dbReference type="EMBL" id="RHN07142.1"/>
    </source>
</evidence>
<reference evidence="6 17" key="3">
    <citation type="journal article" date="2019" name="Nat. Med.">
        <title>A library of human gut bacterial isolates paired with longitudinal multiomics data enables mechanistic microbiome research.</title>
        <authorList>
            <person name="Poyet M."/>
            <person name="Groussin M."/>
            <person name="Gibbons S.M."/>
            <person name="Avila-Pacheco J."/>
            <person name="Jiang X."/>
            <person name="Kearney S.M."/>
            <person name="Perrotta A.R."/>
            <person name="Berdy B."/>
            <person name="Zhao S."/>
            <person name="Lieberman T.D."/>
            <person name="Swanson P.K."/>
            <person name="Smith M."/>
            <person name="Roesemann S."/>
            <person name="Alexander J.E."/>
            <person name="Rich S.A."/>
            <person name="Livny J."/>
            <person name="Vlamakis H."/>
            <person name="Clish C."/>
            <person name="Bullock K."/>
            <person name="Deik A."/>
            <person name="Scott J."/>
            <person name="Pierce K.A."/>
            <person name="Xavier R.J."/>
            <person name="Alm E.J."/>
        </authorList>
    </citation>
    <scope>NUCLEOTIDE SEQUENCE [LARGE SCALE GENOMIC DNA]</scope>
    <source>
        <strain evidence="6 17">BIOML-A1</strain>
    </source>
</reference>
<sequence length="229" mass="25417">MILNLQNIYKDYQQDKLVVPVLKDVCLTVEEGEYVAIMGPSGSGKTTLMNIIGCLDKPTSGTYELAGEDVLKLKDKQLSDLRLRSIGFVFQSFHLMPRETAVENVSLPLSYAGVKKKERRERAIKALERVGLGDRVDFRPTQLSGGQKQRVAIARAMVNNPKILLADEPTGALDSKSGEQIMELFQKLNEEGVTIVMITHDPHIASNAKRMVKIIDGEIFEGDEKEDAS</sequence>
<keyword evidence="2" id="KW-0547">Nucleotide-binding</keyword>